<keyword evidence="5" id="KW-0804">Transcription</keyword>
<dbReference type="PROSITE" id="PS50110">
    <property type="entry name" value="RESPONSE_REGULATORY"/>
    <property type="match status" value="1"/>
</dbReference>
<proteinExistence type="predicted"/>
<dbReference type="RefSeq" id="WP_041086806.1">
    <property type="nucleotide sequence ID" value="NZ_JXRP01000009.1"/>
</dbReference>
<evidence type="ECO:0000256" key="3">
    <source>
        <dbReference type="ARBA" id="ARBA00023015"/>
    </source>
</evidence>
<dbReference type="SUPFAM" id="SSF52172">
    <property type="entry name" value="CheY-like"/>
    <property type="match status" value="1"/>
</dbReference>
<evidence type="ECO:0000313" key="11">
    <source>
        <dbReference type="Proteomes" id="UP000031938"/>
    </source>
</evidence>
<dbReference type="EMBL" id="JXRP01000009">
    <property type="protein sequence ID" value="KIL49576.1"/>
    <property type="molecule type" value="Genomic_DNA"/>
</dbReference>
<dbReference type="PROSITE" id="PS51755">
    <property type="entry name" value="OMPR_PHOB"/>
    <property type="match status" value="1"/>
</dbReference>
<dbReference type="SMART" id="SM00448">
    <property type="entry name" value="REC"/>
    <property type="match status" value="1"/>
</dbReference>
<feature type="DNA-binding region" description="OmpR/PhoB-type" evidence="7">
    <location>
        <begin position="128"/>
        <end position="226"/>
    </location>
</feature>
<evidence type="ECO:0008006" key="12">
    <source>
        <dbReference type="Google" id="ProtNLM"/>
    </source>
</evidence>
<dbReference type="SMART" id="SM00862">
    <property type="entry name" value="Trans_reg_C"/>
    <property type="match status" value="1"/>
</dbReference>
<accession>A0A0C2VYW1</accession>
<dbReference type="PANTHER" id="PTHR48111:SF31">
    <property type="entry name" value="TRANSCRIPTIONAL REGULATORY PROTEIN YXDJ"/>
    <property type="match status" value="1"/>
</dbReference>
<feature type="domain" description="OmpR/PhoB-type" evidence="9">
    <location>
        <begin position="128"/>
        <end position="226"/>
    </location>
</feature>
<dbReference type="PATRIC" id="fig|889306.3.peg.1049"/>
<dbReference type="InterPro" id="IPR011006">
    <property type="entry name" value="CheY-like_superfamily"/>
</dbReference>
<dbReference type="GO" id="GO:0000976">
    <property type="term" value="F:transcription cis-regulatory region binding"/>
    <property type="evidence" value="ECO:0007669"/>
    <property type="project" value="TreeGrafter"/>
</dbReference>
<comment type="caution">
    <text evidence="10">The sequence shown here is derived from an EMBL/GenBank/DDBJ whole genome shotgun (WGS) entry which is preliminary data.</text>
</comment>
<keyword evidence="3" id="KW-0805">Transcription regulation</keyword>
<evidence type="ECO:0000259" key="8">
    <source>
        <dbReference type="PROSITE" id="PS50110"/>
    </source>
</evidence>
<dbReference type="InterPro" id="IPR039420">
    <property type="entry name" value="WalR-like"/>
</dbReference>
<keyword evidence="1 6" id="KW-0597">Phosphoprotein</keyword>
<evidence type="ECO:0000313" key="10">
    <source>
        <dbReference type="EMBL" id="KIL49576.1"/>
    </source>
</evidence>
<evidence type="ECO:0000256" key="1">
    <source>
        <dbReference type="ARBA" id="ARBA00022553"/>
    </source>
</evidence>
<feature type="domain" description="Response regulatory" evidence="8">
    <location>
        <begin position="3"/>
        <end position="117"/>
    </location>
</feature>
<keyword evidence="4 7" id="KW-0238">DNA-binding</keyword>
<evidence type="ECO:0000256" key="7">
    <source>
        <dbReference type="PROSITE-ProRule" id="PRU01091"/>
    </source>
</evidence>
<evidence type="ECO:0000256" key="6">
    <source>
        <dbReference type="PROSITE-ProRule" id="PRU00169"/>
    </source>
</evidence>
<evidence type="ECO:0000256" key="5">
    <source>
        <dbReference type="ARBA" id="ARBA00023163"/>
    </source>
</evidence>
<dbReference type="InterPro" id="IPR036388">
    <property type="entry name" value="WH-like_DNA-bd_sf"/>
</dbReference>
<organism evidence="10 11">
    <name type="scientific">Jeotgalibacillus soli</name>
    <dbReference type="NCBI Taxonomy" id="889306"/>
    <lineage>
        <taxon>Bacteria</taxon>
        <taxon>Bacillati</taxon>
        <taxon>Bacillota</taxon>
        <taxon>Bacilli</taxon>
        <taxon>Bacillales</taxon>
        <taxon>Caryophanaceae</taxon>
        <taxon>Jeotgalibacillus</taxon>
    </lineage>
</organism>
<dbReference type="SUPFAM" id="SSF46894">
    <property type="entry name" value="C-terminal effector domain of the bipartite response regulators"/>
    <property type="match status" value="1"/>
</dbReference>
<gene>
    <name evidence="10" type="ORF">KP78_10440</name>
</gene>
<dbReference type="PANTHER" id="PTHR48111">
    <property type="entry name" value="REGULATOR OF RPOS"/>
    <property type="match status" value="1"/>
</dbReference>
<evidence type="ECO:0000256" key="2">
    <source>
        <dbReference type="ARBA" id="ARBA00023012"/>
    </source>
</evidence>
<dbReference type="AlphaFoldDB" id="A0A0C2VYW1"/>
<dbReference type="GO" id="GO:0000156">
    <property type="term" value="F:phosphorelay response regulator activity"/>
    <property type="evidence" value="ECO:0007669"/>
    <property type="project" value="TreeGrafter"/>
</dbReference>
<sequence>MQRIMIVEDNADLRTKLTERVRGIGYEPIPVTDFERILELFIEEKPDLVLLDVDLPFFDGYYWCRQIRAYSQCPVIYLNGDEGSRTNHETAQKRENSDTLVQPFSTEILTTALRDQLTKAYGSKNEHEKLIQFKGLKLFAKRSELYFDNRSEKLSKNEAALLEILITRGEQVTSRASLIDSIQENGIEIDDHMLNVYIRRVRHRLTSLGVSNMLERVERVGYRMKRQ</sequence>
<evidence type="ECO:0000259" key="9">
    <source>
        <dbReference type="PROSITE" id="PS51755"/>
    </source>
</evidence>
<dbReference type="GO" id="GO:0006355">
    <property type="term" value="P:regulation of DNA-templated transcription"/>
    <property type="evidence" value="ECO:0007669"/>
    <property type="project" value="InterPro"/>
</dbReference>
<dbReference type="STRING" id="889306.KP78_10440"/>
<dbReference type="GO" id="GO:0032993">
    <property type="term" value="C:protein-DNA complex"/>
    <property type="evidence" value="ECO:0007669"/>
    <property type="project" value="TreeGrafter"/>
</dbReference>
<keyword evidence="11" id="KW-1185">Reference proteome</keyword>
<dbReference type="CDD" id="cd00383">
    <property type="entry name" value="trans_reg_C"/>
    <property type="match status" value="1"/>
</dbReference>
<dbReference type="Pfam" id="PF00072">
    <property type="entry name" value="Response_reg"/>
    <property type="match status" value="1"/>
</dbReference>
<dbReference type="InterPro" id="IPR001789">
    <property type="entry name" value="Sig_transdc_resp-reg_receiver"/>
</dbReference>
<name>A0A0C2VYW1_9BACL</name>
<dbReference type="InterPro" id="IPR001867">
    <property type="entry name" value="OmpR/PhoB-type_DNA-bd"/>
</dbReference>
<dbReference type="InterPro" id="IPR016032">
    <property type="entry name" value="Sig_transdc_resp-reg_C-effctor"/>
</dbReference>
<evidence type="ECO:0000256" key="4">
    <source>
        <dbReference type="ARBA" id="ARBA00023125"/>
    </source>
</evidence>
<dbReference type="OrthoDB" id="9790442at2"/>
<dbReference type="Gene3D" id="3.40.50.2300">
    <property type="match status" value="1"/>
</dbReference>
<dbReference type="Pfam" id="PF00486">
    <property type="entry name" value="Trans_reg_C"/>
    <property type="match status" value="1"/>
</dbReference>
<keyword evidence="2" id="KW-0902">Two-component regulatory system</keyword>
<dbReference type="Proteomes" id="UP000031938">
    <property type="component" value="Unassembled WGS sequence"/>
</dbReference>
<dbReference type="Gene3D" id="1.10.10.10">
    <property type="entry name" value="Winged helix-like DNA-binding domain superfamily/Winged helix DNA-binding domain"/>
    <property type="match status" value="1"/>
</dbReference>
<feature type="modified residue" description="4-aspartylphosphate" evidence="6">
    <location>
        <position position="52"/>
    </location>
</feature>
<dbReference type="GO" id="GO:0005829">
    <property type="term" value="C:cytosol"/>
    <property type="evidence" value="ECO:0007669"/>
    <property type="project" value="TreeGrafter"/>
</dbReference>
<reference evidence="10 11" key="1">
    <citation type="submission" date="2015-01" db="EMBL/GenBank/DDBJ databases">
        <title>Genome sequencing of Jeotgalibacillus soli.</title>
        <authorList>
            <person name="Goh K.M."/>
            <person name="Chan K.-G."/>
            <person name="Yaakop A.S."/>
            <person name="Ee R."/>
            <person name="Gan H.M."/>
            <person name="Chan C.S."/>
        </authorList>
    </citation>
    <scope>NUCLEOTIDE SEQUENCE [LARGE SCALE GENOMIC DNA]</scope>
    <source>
        <strain evidence="10 11">P9</strain>
    </source>
</reference>
<protein>
    <recommendedName>
        <fullName evidence="12">OmpR/PhoB-type domain-containing protein</fullName>
    </recommendedName>
</protein>